<evidence type="ECO:0000313" key="1">
    <source>
        <dbReference type="EMBL" id="ONI41694.1"/>
    </source>
</evidence>
<keyword evidence="2" id="KW-1185">Reference proteome</keyword>
<comment type="caution">
    <text evidence="1">The sequence shown here is derived from an EMBL/GenBank/DDBJ whole genome shotgun (WGS) entry which is preliminary data.</text>
</comment>
<name>A0ACC8XEK9_9FIRM</name>
<evidence type="ECO:0000313" key="2">
    <source>
        <dbReference type="Proteomes" id="UP000188637"/>
    </source>
</evidence>
<proteinExistence type="predicted"/>
<accession>A0ACC8XEK9</accession>
<dbReference type="EMBL" id="LJHD01000210">
    <property type="protein sequence ID" value="ONI41694.1"/>
    <property type="molecule type" value="Genomic_DNA"/>
</dbReference>
<organism evidence="1 2">
    <name type="scientific">Candidatus Epulonipiscium fishelsonii</name>
    <dbReference type="NCBI Taxonomy" id="77094"/>
    <lineage>
        <taxon>Bacteria</taxon>
        <taxon>Bacillati</taxon>
        <taxon>Bacillota</taxon>
        <taxon>Clostridia</taxon>
        <taxon>Lachnospirales</taxon>
        <taxon>Lachnospiraceae</taxon>
        <taxon>Candidatus Epulonipiscium</taxon>
    </lineage>
</organism>
<sequence length="179" mass="19269">MKELIELFSMFFRIGGFTFGGGYAMLPMIQEEIVLKRKWATEEEVLDYFAIGQMTPGIIAVNTATFIGFKRKGTIGAIVATLGMVTPSLIIITAIAAVFEQIINNVMFQHALAGIRIVVVAFIAQGIYKMGKPSIKGKLTACLFVGAATLLLLAVSPIYVIIAGALIGILAKRNERGAK</sequence>
<reference evidence="1" key="1">
    <citation type="submission" date="2016-08" db="EMBL/GenBank/DDBJ databases">
        <authorList>
            <person name="Ngugi D.K."/>
            <person name="Miyake S."/>
            <person name="Stingl U."/>
        </authorList>
    </citation>
    <scope>NUCLEOTIDE SEQUENCE</scope>
    <source>
        <strain evidence="1">SCG-D08WGA-EpuloA1</strain>
    </source>
</reference>
<protein>
    <submittedName>
        <fullName evidence="1">Chromate transporter</fullName>
    </submittedName>
</protein>
<gene>
    <name evidence="1" type="ORF">AN640_07825</name>
</gene>
<dbReference type="Proteomes" id="UP000188637">
    <property type="component" value="Unassembled WGS sequence"/>
</dbReference>